<organism evidence="1 2">
    <name type="scientific">Trichonephila clavipes</name>
    <name type="common">Golden silk orbweaver</name>
    <name type="synonym">Nephila clavipes</name>
    <dbReference type="NCBI Taxonomy" id="2585209"/>
    <lineage>
        <taxon>Eukaryota</taxon>
        <taxon>Metazoa</taxon>
        <taxon>Ecdysozoa</taxon>
        <taxon>Arthropoda</taxon>
        <taxon>Chelicerata</taxon>
        <taxon>Arachnida</taxon>
        <taxon>Araneae</taxon>
        <taxon>Araneomorphae</taxon>
        <taxon>Entelegynae</taxon>
        <taxon>Araneoidea</taxon>
        <taxon>Nephilidae</taxon>
        <taxon>Trichonephila</taxon>
    </lineage>
</organism>
<dbReference type="Proteomes" id="UP000887159">
    <property type="component" value="Unassembled WGS sequence"/>
</dbReference>
<evidence type="ECO:0000313" key="1">
    <source>
        <dbReference type="EMBL" id="GFX98850.1"/>
    </source>
</evidence>
<comment type="caution">
    <text evidence="1">The sequence shown here is derived from an EMBL/GenBank/DDBJ whole genome shotgun (WGS) entry which is preliminary data.</text>
</comment>
<protein>
    <submittedName>
        <fullName evidence="1">Uncharacterized protein</fullName>
    </submittedName>
</protein>
<keyword evidence="2" id="KW-1185">Reference proteome</keyword>
<dbReference type="EMBL" id="BMAU01021203">
    <property type="protein sequence ID" value="GFX98850.1"/>
    <property type="molecule type" value="Genomic_DNA"/>
</dbReference>
<name>A0A8X6RYL9_TRICX</name>
<reference evidence="1" key="1">
    <citation type="submission" date="2020-08" db="EMBL/GenBank/DDBJ databases">
        <title>Multicomponent nature underlies the extraordinary mechanical properties of spider dragline silk.</title>
        <authorList>
            <person name="Kono N."/>
            <person name="Nakamura H."/>
            <person name="Mori M."/>
            <person name="Yoshida Y."/>
            <person name="Ohtoshi R."/>
            <person name="Malay A.D."/>
            <person name="Moran D.A.P."/>
            <person name="Tomita M."/>
            <person name="Numata K."/>
            <person name="Arakawa K."/>
        </authorList>
    </citation>
    <scope>NUCLEOTIDE SEQUENCE</scope>
</reference>
<dbReference type="AlphaFoldDB" id="A0A8X6RYL9"/>
<sequence>MCPNYLSALFAKFAPSAFRTTAVNRYPKQSDNPSYCHNTPDSSLSTIPHVERTYVSNMALRRRLREGSLRSYTPSSPIAVARSTRNCAD</sequence>
<accession>A0A8X6RYL9</accession>
<gene>
    <name evidence="1" type="ORF">TNCV_1504261</name>
</gene>
<evidence type="ECO:0000313" key="2">
    <source>
        <dbReference type="Proteomes" id="UP000887159"/>
    </source>
</evidence>
<proteinExistence type="predicted"/>